<dbReference type="Pfam" id="PF00891">
    <property type="entry name" value="Methyltransf_2"/>
    <property type="match status" value="1"/>
</dbReference>
<feature type="active site" description="Proton acceptor" evidence="4">
    <location>
        <position position="252"/>
    </location>
</feature>
<dbReference type="GO" id="GO:0046983">
    <property type="term" value="F:protein dimerization activity"/>
    <property type="evidence" value="ECO:0007669"/>
    <property type="project" value="InterPro"/>
</dbReference>
<dbReference type="PANTHER" id="PTHR43712">
    <property type="entry name" value="PUTATIVE (AFU_ORTHOLOGUE AFUA_4G14580)-RELATED"/>
    <property type="match status" value="1"/>
</dbReference>
<dbReference type="GO" id="GO:0032259">
    <property type="term" value="P:methylation"/>
    <property type="evidence" value="ECO:0007669"/>
    <property type="project" value="UniProtKB-KW"/>
</dbReference>
<gene>
    <name evidence="7" type="ORF">CLV71_101453</name>
</gene>
<evidence type="ECO:0000259" key="5">
    <source>
        <dbReference type="Pfam" id="PF00891"/>
    </source>
</evidence>
<accession>A0A4R7W4W1</accession>
<dbReference type="InterPro" id="IPR016461">
    <property type="entry name" value="COMT-like"/>
</dbReference>
<feature type="domain" description="O-methyltransferase C-terminal" evidence="5">
    <location>
        <begin position="121"/>
        <end position="322"/>
    </location>
</feature>
<comment type="caution">
    <text evidence="7">The sequence shown here is derived from an EMBL/GenBank/DDBJ whole genome shotgun (WGS) entry which is preliminary data.</text>
</comment>
<keyword evidence="8" id="KW-1185">Reference proteome</keyword>
<proteinExistence type="predicted"/>
<evidence type="ECO:0000313" key="7">
    <source>
        <dbReference type="EMBL" id="TDV57582.1"/>
    </source>
</evidence>
<dbReference type="GO" id="GO:0008171">
    <property type="term" value="F:O-methyltransferase activity"/>
    <property type="evidence" value="ECO:0007669"/>
    <property type="project" value="InterPro"/>
</dbReference>
<evidence type="ECO:0000313" key="8">
    <source>
        <dbReference type="Proteomes" id="UP000294927"/>
    </source>
</evidence>
<dbReference type="AlphaFoldDB" id="A0A4R7W4W1"/>
<feature type="domain" description="O-methyltransferase dimerisation" evidence="6">
    <location>
        <begin position="23"/>
        <end position="94"/>
    </location>
</feature>
<evidence type="ECO:0000256" key="3">
    <source>
        <dbReference type="ARBA" id="ARBA00022691"/>
    </source>
</evidence>
<dbReference type="InterPro" id="IPR036388">
    <property type="entry name" value="WH-like_DNA-bd_sf"/>
</dbReference>
<name>A0A4R7W4W1_9PSEU</name>
<dbReference type="RefSeq" id="WP_133900829.1">
    <property type="nucleotide sequence ID" value="NZ_SOCP01000001.1"/>
</dbReference>
<dbReference type="InterPro" id="IPR001077">
    <property type="entry name" value="COMT_C"/>
</dbReference>
<dbReference type="InterPro" id="IPR012967">
    <property type="entry name" value="COMT_dimerisation"/>
</dbReference>
<evidence type="ECO:0000256" key="4">
    <source>
        <dbReference type="PIRSR" id="PIRSR005739-1"/>
    </source>
</evidence>
<dbReference type="PROSITE" id="PS51683">
    <property type="entry name" value="SAM_OMT_II"/>
    <property type="match status" value="1"/>
</dbReference>
<keyword evidence="1 7" id="KW-0489">Methyltransferase</keyword>
<dbReference type="OrthoDB" id="3804952at2"/>
<dbReference type="Gene3D" id="1.10.10.10">
    <property type="entry name" value="Winged helix-like DNA-binding domain superfamily/Winged helix DNA-binding domain"/>
    <property type="match status" value="1"/>
</dbReference>
<dbReference type="Pfam" id="PF08100">
    <property type="entry name" value="Dimerisation"/>
    <property type="match status" value="1"/>
</dbReference>
<dbReference type="PIRSF" id="PIRSF005739">
    <property type="entry name" value="O-mtase"/>
    <property type="match status" value="1"/>
</dbReference>
<organism evidence="7 8">
    <name type="scientific">Actinophytocola oryzae</name>
    <dbReference type="NCBI Taxonomy" id="502181"/>
    <lineage>
        <taxon>Bacteria</taxon>
        <taxon>Bacillati</taxon>
        <taxon>Actinomycetota</taxon>
        <taxon>Actinomycetes</taxon>
        <taxon>Pseudonocardiales</taxon>
        <taxon>Pseudonocardiaceae</taxon>
    </lineage>
</organism>
<dbReference type="EMBL" id="SOCP01000001">
    <property type="protein sequence ID" value="TDV57582.1"/>
    <property type="molecule type" value="Genomic_DNA"/>
</dbReference>
<dbReference type="PANTHER" id="PTHR43712:SF2">
    <property type="entry name" value="O-METHYLTRANSFERASE CICE"/>
    <property type="match status" value="1"/>
</dbReference>
<reference evidence="7 8" key="1">
    <citation type="submission" date="2019-03" db="EMBL/GenBank/DDBJ databases">
        <title>Genomic Encyclopedia of Archaeal and Bacterial Type Strains, Phase II (KMG-II): from individual species to whole genera.</title>
        <authorList>
            <person name="Goeker M."/>
        </authorList>
    </citation>
    <scope>NUCLEOTIDE SEQUENCE [LARGE SCALE GENOMIC DNA]</scope>
    <source>
        <strain evidence="7 8">DSM 45499</strain>
    </source>
</reference>
<keyword evidence="2 7" id="KW-0808">Transferase</keyword>
<dbReference type="SUPFAM" id="SSF46785">
    <property type="entry name" value="Winged helix' DNA-binding domain"/>
    <property type="match status" value="1"/>
</dbReference>
<evidence type="ECO:0000259" key="6">
    <source>
        <dbReference type="Pfam" id="PF08100"/>
    </source>
</evidence>
<sequence length="343" mass="37364">MSTATTSPAEIGAAVRQILGDALGYLLPAALRVAASARIAEHLSDGPLTPEQLAERSGTHADHLRRVLRFLATRDVFREDEEGRFHLTTAASVLKADFPVSMRNIVLLFTDDMYWKPAGRLDESVLRGNSVFDKVFDGQIFEHLPSDADATRLFVDAMADMSVLEHDGMAESYEFPESGTVVDVAGGLGGMLRAVLTRNPGLRGVLVDRAEVLARHRLEDETTTGRWETAEADFFKELPAGGDIYLLKRIIHDKSDEDAVRILTTVREAMSASSKLLIFDLVAPPGGIQGPSIMSDVLMMAVFEGKERTEAELTELLSKAGLKLSRILPTPSNMSVTEAVLAD</sequence>
<dbReference type="SUPFAM" id="SSF53335">
    <property type="entry name" value="S-adenosyl-L-methionine-dependent methyltransferases"/>
    <property type="match status" value="1"/>
</dbReference>
<keyword evidence="3" id="KW-0949">S-adenosyl-L-methionine</keyword>
<protein>
    <submittedName>
        <fullName evidence="7">O-methyltransferase</fullName>
    </submittedName>
</protein>
<dbReference type="InterPro" id="IPR036390">
    <property type="entry name" value="WH_DNA-bd_sf"/>
</dbReference>
<evidence type="ECO:0000256" key="1">
    <source>
        <dbReference type="ARBA" id="ARBA00022603"/>
    </source>
</evidence>
<dbReference type="InterPro" id="IPR029063">
    <property type="entry name" value="SAM-dependent_MTases_sf"/>
</dbReference>
<evidence type="ECO:0000256" key="2">
    <source>
        <dbReference type="ARBA" id="ARBA00022679"/>
    </source>
</evidence>
<dbReference type="Proteomes" id="UP000294927">
    <property type="component" value="Unassembled WGS sequence"/>
</dbReference>
<dbReference type="Gene3D" id="3.40.50.150">
    <property type="entry name" value="Vaccinia Virus protein VP39"/>
    <property type="match status" value="1"/>
</dbReference>